<gene>
    <name evidence="2" type="ORF">HAX54_024067</name>
</gene>
<organism evidence="2 3">
    <name type="scientific">Datura stramonium</name>
    <name type="common">Jimsonweed</name>
    <name type="synonym">Common thornapple</name>
    <dbReference type="NCBI Taxonomy" id="4076"/>
    <lineage>
        <taxon>Eukaryota</taxon>
        <taxon>Viridiplantae</taxon>
        <taxon>Streptophyta</taxon>
        <taxon>Embryophyta</taxon>
        <taxon>Tracheophyta</taxon>
        <taxon>Spermatophyta</taxon>
        <taxon>Magnoliopsida</taxon>
        <taxon>eudicotyledons</taxon>
        <taxon>Gunneridae</taxon>
        <taxon>Pentapetalae</taxon>
        <taxon>asterids</taxon>
        <taxon>lamiids</taxon>
        <taxon>Solanales</taxon>
        <taxon>Solanaceae</taxon>
        <taxon>Solanoideae</taxon>
        <taxon>Datureae</taxon>
        <taxon>Datura</taxon>
    </lineage>
</organism>
<dbReference type="Proteomes" id="UP000823775">
    <property type="component" value="Unassembled WGS sequence"/>
</dbReference>
<sequence length="193" mass="21546">WDGTPQELRILSNLADDQESEENLDDELLAWKVRKVSSCAPLNQSRDQVRPLHTRASAKKLMADALKESQVRTAKRIKLKKRMVVDEDDVQPDVVVDQEGSDETQMAASVKGKAPLSSPKPKGKRKAVPSHKKKTKKRKPTPVVSKDEMRVPADASSSSSPERASRTKKAGVSSRVRKNDSTRLSREDRQLIL</sequence>
<evidence type="ECO:0000313" key="3">
    <source>
        <dbReference type="Proteomes" id="UP000823775"/>
    </source>
</evidence>
<dbReference type="EMBL" id="JACEIK010000293">
    <property type="protein sequence ID" value="MCD7454243.1"/>
    <property type="molecule type" value="Genomic_DNA"/>
</dbReference>
<feature type="compositionally biased region" description="Basic and acidic residues" evidence="1">
    <location>
        <begin position="177"/>
        <end position="193"/>
    </location>
</feature>
<feature type="compositionally biased region" description="Basic residues" evidence="1">
    <location>
        <begin position="121"/>
        <end position="140"/>
    </location>
</feature>
<reference evidence="2 3" key="1">
    <citation type="journal article" date="2021" name="BMC Genomics">
        <title>Datura genome reveals duplications of psychoactive alkaloid biosynthetic genes and high mutation rate following tissue culture.</title>
        <authorList>
            <person name="Rajewski A."/>
            <person name="Carter-House D."/>
            <person name="Stajich J."/>
            <person name="Litt A."/>
        </authorList>
    </citation>
    <scope>NUCLEOTIDE SEQUENCE [LARGE SCALE GENOMIC DNA]</scope>
    <source>
        <strain evidence="2">AR-01</strain>
    </source>
</reference>
<evidence type="ECO:0000256" key="1">
    <source>
        <dbReference type="SAM" id="MobiDB-lite"/>
    </source>
</evidence>
<accession>A0ABS8S619</accession>
<proteinExistence type="predicted"/>
<feature type="non-terminal residue" evidence="2">
    <location>
        <position position="1"/>
    </location>
</feature>
<comment type="caution">
    <text evidence="2">The sequence shown here is derived from an EMBL/GenBank/DDBJ whole genome shotgun (WGS) entry which is preliminary data.</text>
</comment>
<keyword evidence="3" id="KW-1185">Reference proteome</keyword>
<evidence type="ECO:0000313" key="2">
    <source>
        <dbReference type="EMBL" id="MCD7454243.1"/>
    </source>
</evidence>
<feature type="region of interest" description="Disordered" evidence="1">
    <location>
        <begin position="83"/>
        <end position="193"/>
    </location>
</feature>
<protein>
    <submittedName>
        <fullName evidence="2">Uncharacterized protein</fullName>
    </submittedName>
</protein>
<name>A0ABS8S619_DATST</name>